<dbReference type="InterPro" id="IPR011063">
    <property type="entry name" value="TilS/TtcA_N"/>
</dbReference>
<gene>
    <name evidence="4" type="ORF">C4900_00660</name>
</gene>
<dbReference type="GO" id="GO:0008033">
    <property type="term" value="P:tRNA processing"/>
    <property type="evidence" value="ECO:0007669"/>
    <property type="project" value="UniProtKB-KW"/>
</dbReference>
<keyword evidence="1" id="KW-0808">Transferase</keyword>
<dbReference type="Gene3D" id="3.40.50.620">
    <property type="entry name" value="HUPs"/>
    <property type="match status" value="1"/>
</dbReference>
<dbReference type="SUPFAM" id="SSF52402">
    <property type="entry name" value="Adenine nucleotide alpha hydrolases-like"/>
    <property type="match status" value="1"/>
</dbReference>
<feature type="domain" description="tRNA(Ile)-lysidine/2-thiocytidine synthase N-terminal" evidence="3">
    <location>
        <begin position="29"/>
        <end position="197"/>
    </location>
</feature>
<keyword evidence="2" id="KW-0819">tRNA processing</keyword>
<dbReference type="Pfam" id="PF01171">
    <property type="entry name" value="ATP_bind_3"/>
    <property type="match status" value="1"/>
</dbReference>
<evidence type="ECO:0000256" key="1">
    <source>
        <dbReference type="ARBA" id="ARBA00022679"/>
    </source>
</evidence>
<comment type="caution">
    <text evidence="4">The sequence shown here is derived from an EMBL/GenBank/DDBJ whole genome shotgun (WGS) entry which is preliminary data.</text>
</comment>
<dbReference type="GO" id="GO:0016740">
    <property type="term" value="F:transferase activity"/>
    <property type="evidence" value="ECO:0007669"/>
    <property type="project" value="UniProtKB-KW"/>
</dbReference>
<dbReference type="OrthoDB" id="9801054at2"/>
<dbReference type="AlphaFoldDB" id="A0A368HG15"/>
<dbReference type="EMBL" id="PSYR01000001">
    <property type="protein sequence ID" value="RCN58344.1"/>
    <property type="molecule type" value="Genomic_DNA"/>
</dbReference>
<dbReference type="Proteomes" id="UP000253250">
    <property type="component" value="Unassembled WGS sequence"/>
</dbReference>
<dbReference type="InterPro" id="IPR035107">
    <property type="entry name" value="tRNA_thiolation_TtcA_Ctu1"/>
</dbReference>
<dbReference type="PIRSF" id="PIRSF004976">
    <property type="entry name" value="ATPase_YdaO"/>
    <property type="match status" value="1"/>
</dbReference>
<evidence type="ECO:0000313" key="4">
    <source>
        <dbReference type="EMBL" id="RCN58344.1"/>
    </source>
</evidence>
<sequence length="245" mass="27158">MQPIPPRPLLRLTGRAISDYDMIRAGDRVLLAVSGGKDSLGLLQVLRHLQKKAPLTFDLGVATVDPGIDGFDPAPLISYMESLGVPYFYERQAIAARAQATLGNDSFCSYCARMRRGTLYRVARDHGYNVLALAQHLDDIAESFLMSAFHAGTLHTMRAHYRVDAGDLRVIRPFIYVRERQLRDFARAAALPVIPDNCPACFRKPTERAAMKALLAAEEARHKDLFRNLLSAVRPLLGADPSSRG</sequence>
<evidence type="ECO:0000256" key="2">
    <source>
        <dbReference type="ARBA" id="ARBA00022694"/>
    </source>
</evidence>
<dbReference type="CDD" id="cd24138">
    <property type="entry name" value="TtcA-like"/>
    <property type="match status" value="1"/>
</dbReference>
<keyword evidence="5" id="KW-1185">Reference proteome</keyword>
<proteinExistence type="predicted"/>
<dbReference type="PANTHER" id="PTHR43686:SF1">
    <property type="entry name" value="AMINOTRAN_5 DOMAIN-CONTAINING PROTEIN"/>
    <property type="match status" value="1"/>
</dbReference>
<name>A0A368HG15_9GAMM</name>
<reference evidence="4 5" key="1">
    <citation type="submission" date="2018-02" db="EMBL/GenBank/DDBJ databases">
        <title>Insights into the biology of acidophilic members of the Acidiferrobacteraceae family derived from comparative genomic analyses.</title>
        <authorList>
            <person name="Issotta F."/>
            <person name="Thyssen C."/>
            <person name="Mena C."/>
            <person name="Moya A."/>
            <person name="Bellenberg S."/>
            <person name="Sproer C."/>
            <person name="Covarrubias P.C."/>
            <person name="Sand W."/>
            <person name="Quatrini R."/>
            <person name="Vera M."/>
        </authorList>
    </citation>
    <scope>NUCLEOTIDE SEQUENCE [LARGE SCALE GENOMIC DNA]</scope>
    <source>
        <strain evidence="5">m-1</strain>
    </source>
</reference>
<evidence type="ECO:0000313" key="5">
    <source>
        <dbReference type="Proteomes" id="UP000253250"/>
    </source>
</evidence>
<dbReference type="InterPro" id="IPR014729">
    <property type="entry name" value="Rossmann-like_a/b/a_fold"/>
</dbReference>
<protein>
    <submittedName>
        <fullName evidence="4">tRNA 2-thiocytidine(32) synthetase TtcA</fullName>
    </submittedName>
</protein>
<organism evidence="4 5">
    <name type="scientific">Acidiferrobacter thiooxydans</name>
    <dbReference type="NCBI Taxonomy" id="163359"/>
    <lineage>
        <taxon>Bacteria</taxon>
        <taxon>Pseudomonadati</taxon>
        <taxon>Pseudomonadota</taxon>
        <taxon>Gammaproteobacteria</taxon>
        <taxon>Acidiferrobacterales</taxon>
        <taxon>Acidiferrobacteraceae</taxon>
        <taxon>Acidiferrobacter</taxon>
    </lineage>
</organism>
<evidence type="ECO:0000259" key="3">
    <source>
        <dbReference type="Pfam" id="PF01171"/>
    </source>
</evidence>
<accession>A0A368HG15</accession>
<dbReference type="PANTHER" id="PTHR43686">
    <property type="entry name" value="SULFURTRANSFERASE-RELATED"/>
    <property type="match status" value="1"/>
</dbReference>